<keyword evidence="3" id="KW-1185">Reference proteome</keyword>
<dbReference type="Proteomes" id="UP000249789">
    <property type="component" value="Unassembled WGS sequence"/>
</dbReference>
<sequence>MQVDGTCRLLLFVVQLLRAPQTIWARLRKRCRDKNGVVYPRPSLGVRRGKSAPLDDKGCSSSTAPFLAVAYPLQMSYLRDWATRSVKDALLGVVAGCEQRCFLDDGWCNGQQNRVIGEKELSANSHELAKANKHGAECLTFLDYGVVAIGAIPSTPVIGAASSGAVGRIPSASHMS</sequence>
<gene>
    <name evidence="2" type="ORF">BO72DRAFT_95054</name>
</gene>
<keyword evidence="1" id="KW-0732">Signal</keyword>
<reference evidence="2 3" key="1">
    <citation type="submission" date="2018-02" db="EMBL/GenBank/DDBJ databases">
        <title>The genomes of Aspergillus section Nigri reveals drivers in fungal speciation.</title>
        <authorList>
            <consortium name="DOE Joint Genome Institute"/>
            <person name="Vesth T.C."/>
            <person name="Nybo J."/>
            <person name="Theobald S."/>
            <person name="Brandl J."/>
            <person name="Frisvad J.C."/>
            <person name="Nielsen K.F."/>
            <person name="Lyhne E.K."/>
            <person name="Kogle M.E."/>
            <person name="Kuo A."/>
            <person name="Riley R."/>
            <person name="Clum A."/>
            <person name="Nolan M."/>
            <person name="Lipzen A."/>
            <person name="Salamov A."/>
            <person name="Henrissat B."/>
            <person name="Wiebenga A."/>
            <person name="De vries R.P."/>
            <person name="Grigoriev I.V."/>
            <person name="Mortensen U.H."/>
            <person name="Andersen M.R."/>
            <person name="Baker S.E."/>
        </authorList>
    </citation>
    <scope>NUCLEOTIDE SEQUENCE [LARGE SCALE GENOMIC DNA]</scope>
    <source>
        <strain evidence="2 3">CBS 313.89</strain>
    </source>
</reference>
<feature type="signal peptide" evidence="1">
    <location>
        <begin position="1"/>
        <end position="25"/>
    </location>
</feature>
<name>A0A8G1RQR0_9EURO</name>
<evidence type="ECO:0008006" key="4">
    <source>
        <dbReference type="Google" id="ProtNLM"/>
    </source>
</evidence>
<evidence type="ECO:0000313" key="2">
    <source>
        <dbReference type="EMBL" id="RAK77735.1"/>
    </source>
</evidence>
<protein>
    <recommendedName>
        <fullName evidence="4">Amidase domain-containing protein</fullName>
    </recommendedName>
</protein>
<organism evidence="2 3">
    <name type="scientific">Aspergillus fijiensis CBS 313.89</name>
    <dbReference type="NCBI Taxonomy" id="1448319"/>
    <lineage>
        <taxon>Eukaryota</taxon>
        <taxon>Fungi</taxon>
        <taxon>Dikarya</taxon>
        <taxon>Ascomycota</taxon>
        <taxon>Pezizomycotina</taxon>
        <taxon>Eurotiomycetes</taxon>
        <taxon>Eurotiomycetidae</taxon>
        <taxon>Eurotiales</taxon>
        <taxon>Aspergillaceae</taxon>
        <taxon>Aspergillus</taxon>
    </lineage>
</organism>
<dbReference type="VEuPathDB" id="FungiDB:BO72DRAFT_95054"/>
<dbReference type="OrthoDB" id="10460355at2759"/>
<dbReference type="AlphaFoldDB" id="A0A8G1RQR0"/>
<dbReference type="EMBL" id="KZ824640">
    <property type="protein sequence ID" value="RAK77735.1"/>
    <property type="molecule type" value="Genomic_DNA"/>
</dbReference>
<proteinExistence type="predicted"/>
<feature type="chain" id="PRO_5034920932" description="Amidase domain-containing protein" evidence="1">
    <location>
        <begin position="26"/>
        <end position="176"/>
    </location>
</feature>
<dbReference type="RefSeq" id="XP_040801745.1">
    <property type="nucleotide sequence ID" value="XM_040950821.1"/>
</dbReference>
<accession>A0A8G1RQR0</accession>
<evidence type="ECO:0000313" key="3">
    <source>
        <dbReference type="Proteomes" id="UP000249789"/>
    </source>
</evidence>
<dbReference type="GeneID" id="63868156"/>
<evidence type="ECO:0000256" key="1">
    <source>
        <dbReference type="SAM" id="SignalP"/>
    </source>
</evidence>